<evidence type="ECO:0000313" key="4">
    <source>
        <dbReference type="Proteomes" id="UP001171751"/>
    </source>
</evidence>
<dbReference type="InterPro" id="IPR003488">
    <property type="entry name" value="DprA"/>
</dbReference>
<dbReference type="GO" id="GO:0009294">
    <property type="term" value="P:DNA-mediated transformation"/>
    <property type="evidence" value="ECO:0007669"/>
    <property type="project" value="InterPro"/>
</dbReference>
<evidence type="ECO:0000259" key="2">
    <source>
        <dbReference type="Pfam" id="PF02481"/>
    </source>
</evidence>
<dbReference type="Pfam" id="PF02481">
    <property type="entry name" value="DNA_processg_A"/>
    <property type="match status" value="1"/>
</dbReference>
<accession>A0AA43UBP3</accession>
<dbReference type="InterPro" id="IPR057666">
    <property type="entry name" value="DrpA_SLOG"/>
</dbReference>
<protein>
    <submittedName>
        <fullName evidence="3">DNA-processing protein DprA</fullName>
    </submittedName>
</protein>
<dbReference type="Gene3D" id="3.40.50.450">
    <property type="match status" value="1"/>
</dbReference>
<feature type="domain" description="Smf/DprA SLOG" evidence="2">
    <location>
        <begin position="82"/>
        <end position="288"/>
    </location>
</feature>
<organism evidence="3 4">
    <name type="scientific">Atopococcus tabaci</name>
    <dbReference type="NCBI Taxonomy" id="269774"/>
    <lineage>
        <taxon>Bacteria</taxon>
        <taxon>Bacillati</taxon>
        <taxon>Bacillota</taxon>
        <taxon>Bacilli</taxon>
        <taxon>Lactobacillales</taxon>
        <taxon>Carnobacteriaceae</taxon>
        <taxon>Atopococcus</taxon>
    </lineage>
</organism>
<proteinExistence type="inferred from homology"/>
<evidence type="ECO:0000256" key="1">
    <source>
        <dbReference type="ARBA" id="ARBA00006525"/>
    </source>
</evidence>
<gene>
    <name evidence="3" type="primary">dprA</name>
    <name evidence="3" type="ORF">Q4F26_00665</name>
</gene>
<evidence type="ECO:0000313" key="3">
    <source>
        <dbReference type="EMBL" id="MDO5456832.1"/>
    </source>
</evidence>
<dbReference type="AlphaFoldDB" id="A0AA43UBP3"/>
<dbReference type="NCBIfam" id="TIGR00732">
    <property type="entry name" value="dprA"/>
    <property type="match status" value="1"/>
</dbReference>
<comment type="caution">
    <text evidence="3">The sequence shown here is derived from an EMBL/GenBank/DDBJ whole genome shotgun (WGS) entry which is preliminary data.</text>
</comment>
<comment type="similarity">
    <text evidence="1">Belongs to the DprA/Smf family.</text>
</comment>
<dbReference type="EMBL" id="JAUNQW010000002">
    <property type="protein sequence ID" value="MDO5456832.1"/>
    <property type="molecule type" value="Genomic_DNA"/>
</dbReference>
<dbReference type="SUPFAM" id="SSF102405">
    <property type="entry name" value="MCP/YpsA-like"/>
    <property type="match status" value="1"/>
</dbReference>
<reference evidence="3" key="1">
    <citation type="submission" date="2023-07" db="EMBL/GenBank/DDBJ databases">
        <title>Between Cages and Wild: Unraveling the Impact of Captivity on Animal Microbiomes and Antimicrobial Resistance.</title>
        <authorList>
            <person name="Schmartz G.P."/>
            <person name="Rehner J."/>
            <person name="Schuff M.J."/>
            <person name="Becker S.L."/>
            <person name="Kravczyk M."/>
            <person name="Gurevich A."/>
            <person name="Francke R."/>
            <person name="Mueller R."/>
            <person name="Keller V."/>
            <person name="Keller A."/>
        </authorList>
    </citation>
    <scope>NUCLEOTIDE SEQUENCE</scope>
    <source>
        <strain evidence="3">S39M_St_73</strain>
    </source>
</reference>
<sequence>MTRVFNQEEWLFVLAHDSSMSVLNKWRFFNFIKKQFNKSVDELVQRWNKTGQKKKMTSHFFLNFDIEEEKSQLDKWNIRWIDFLSPDYPEALSHIYDPPLGLFILGDADLLNRSSLAVVGSRKATSYGKNVLTKILPDLVRKDWLIVSGLARGIDTYAHNICLEEGGETIAVLANGLDKVYPKENRNLQIEIANKQCLVTEYPLNTAPLKGHFPMRNRIISGLSRGTLVIEAQYRSGSLITAHLALQEGREVFAVPGHIFSENSKGTNDLIKHGAVPVLTSKDILDELVLYSRN</sequence>
<dbReference type="Proteomes" id="UP001171751">
    <property type="component" value="Unassembled WGS sequence"/>
</dbReference>
<dbReference type="PANTHER" id="PTHR43022">
    <property type="entry name" value="PROTEIN SMF"/>
    <property type="match status" value="1"/>
</dbReference>
<keyword evidence="4" id="KW-1185">Reference proteome</keyword>
<name>A0AA43UBP3_9LACT</name>
<dbReference type="PANTHER" id="PTHR43022:SF1">
    <property type="entry name" value="PROTEIN SMF"/>
    <property type="match status" value="1"/>
</dbReference>